<evidence type="ECO:0000259" key="5">
    <source>
        <dbReference type="Pfam" id="PF08389"/>
    </source>
</evidence>
<comment type="subcellular location">
    <subcellularLocation>
        <location evidence="1">Nucleus</location>
    </subcellularLocation>
</comment>
<evidence type="ECO:0000256" key="1">
    <source>
        <dbReference type="ARBA" id="ARBA00004123"/>
    </source>
</evidence>
<sequence length="1070" mass="117077">MSAPLEVRIEHDQVSALRSHILSFYSATSGDVRESSERWLTTFTRTQDSWHAALSILELEDASEAESVFCARTIHMLLRRCVAKEARTQASHAVFSDDEWHTLRERIFSLTRAYSIKAIRTKSQHARTTLTQLALATSALACKMPSWEPMDIVSTLLFTFQNDSSTPTDSKLLCLCALLALLAQEANCRDLSIHPARRECVLDGLKAASSDVMIVLEQLAQSCQNDASLISYILEALASWAEFSNITQAFPSVIVDGAVQIVCSSEGDGQHSSTLKQRAANATRTSLSQCIWYRSENLRGPLAQHMATLRKHVMMHNKSSETRHLITEILSALAMEACREKEIDNRDVNPYATGLQAAGDRVYVKYSKFKDLQRQQKKAEKKLAKARAIDIEVDEEVLIYALDSLNDALAAGVAIGSALEPWSKLVDVYSAISSNSLLSSLTTVASRCMSASVVHASVLNLDALDDQYKEEIGDCLRDVVTIVPIDHVLHDFTEGLKAEIEMSSKVQDGWKIVRARLVILLALAKSFKNDDAGAHRPLFISLVDVLCILFSAGEDVGVPHIILESTAWVLAGLASSFACLSDAQIVRVANVLIERLRHYEALIARGACVAMMKLCEHAAARLASTDVPARLAAIHATGGPTASHNLRLGQEHESTIMLRSLTFFVFKTDRAENDVVEHACVTLADPVISIMRSCVRVAPHESDYVRSLVDLDIVLQAMQKAYAHMNTESILLGALALNAAHAVTAASSKILSPENVEERFKIGWVMKALVDLVRYVGNDLLKVIVTTCIDAYALAPELGQCYVETMTIILATYGDCALIGFEESHGIQTVGQMFSNFVAENLPTCMDDPDLWPAMFTLTRATLRCGCAALTQHARLVIEMSKRSLRGVSNDAAAASLLLAIDLLCAPTLLVSLPTNNPSAVAMHAGLGRLAAEISGQSSKRRTDCSWNACCAQSAPLAAEINDELVRCESNIAMLRLLLECANGAMAPSMISDIAACLHYVWSIYGDVYFVHVLTRALGDDSDGFPKPKTTSEDKRLWIETLCSEDARKDARLFKRSLKAFLGGKKVGMN</sequence>
<name>A0A6U0CQP7_9CHLO</name>
<evidence type="ECO:0000256" key="4">
    <source>
        <dbReference type="ARBA" id="ARBA00023242"/>
    </source>
</evidence>
<proteinExistence type="inferred from homology"/>
<comment type="similarity">
    <text evidence="2">Belongs to the importin beta family.</text>
</comment>
<keyword evidence="3" id="KW-0813">Transport</keyword>
<feature type="domain" description="Exportin-1/Importin-beta-like" evidence="5">
    <location>
        <begin position="130"/>
        <end position="262"/>
    </location>
</feature>
<reference evidence="6" key="1">
    <citation type="submission" date="2021-01" db="EMBL/GenBank/DDBJ databases">
        <authorList>
            <person name="Corre E."/>
            <person name="Pelletier E."/>
            <person name="Niang G."/>
            <person name="Scheremetjew M."/>
            <person name="Finn R."/>
            <person name="Kale V."/>
            <person name="Holt S."/>
            <person name="Cochrane G."/>
            <person name="Meng A."/>
            <person name="Brown T."/>
            <person name="Cohen L."/>
        </authorList>
    </citation>
    <scope>NUCLEOTIDE SEQUENCE</scope>
    <source>
        <strain evidence="6">Clade-D-RCC2572</strain>
    </source>
</reference>
<keyword evidence="4" id="KW-0539">Nucleus</keyword>
<dbReference type="PANTHER" id="PTHR12363">
    <property type="entry name" value="TRANSPORTIN 3 AND IMPORTIN 13"/>
    <property type="match status" value="1"/>
</dbReference>
<evidence type="ECO:0000256" key="3">
    <source>
        <dbReference type="ARBA" id="ARBA00022448"/>
    </source>
</evidence>
<dbReference type="GO" id="GO:0005737">
    <property type="term" value="C:cytoplasm"/>
    <property type="evidence" value="ECO:0007669"/>
    <property type="project" value="TreeGrafter"/>
</dbReference>
<dbReference type="Gene3D" id="1.25.10.10">
    <property type="entry name" value="Leucine-rich Repeat Variant"/>
    <property type="match status" value="1"/>
</dbReference>
<accession>A0A6U0CQP7</accession>
<dbReference type="EMBL" id="HBEW01003298">
    <property type="protein sequence ID" value="CAD8580274.1"/>
    <property type="molecule type" value="Transcribed_RNA"/>
</dbReference>
<evidence type="ECO:0000256" key="2">
    <source>
        <dbReference type="ARBA" id="ARBA00007991"/>
    </source>
</evidence>
<dbReference type="GO" id="GO:0006606">
    <property type="term" value="P:protein import into nucleus"/>
    <property type="evidence" value="ECO:0007669"/>
    <property type="project" value="TreeGrafter"/>
</dbReference>
<organism evidence="6">
    <name type="scientific">Ostreococcus mediterraneus</name>
    <dbReference type="NCBI Taxonomy" id="1486918"/>
    <lineage>
        <taxon>Eukaryota</taxon>
        <taxon>Viridiplantae</taxon>
        <taxon>Chlorophyta</taxon>
        <taxon>Mamiellophyceae</taxon>
        <taxon>Mamiellales</taxon>
        <taxon>Bathycoccaceae</taxon>
        <taxon>Ostreococcus</taxon>
    </lineage>
</organism>
<evidence type="ECO:0000313" key="6">
    <source>
        <dbReference type="EMBL" id="CAD8580274.1"/>
    </source>
</evidence>
<dbReference type="InterPro" id="IPR011989">
    <property type="entry name" value="ARM-like"/>
</dbReference>
<dbReference type="InterPro" id="IPR016024">
    <property type="entry name" value="ARM-type_fold"/>
</dbReference>
<dbReference type="Pfam" id="PF08389">
    <property type="entry name" value="Xpo1"/>
    <property type="match status" value="1"/>
</dbReference>
<protein>
    <recommendedName>
        <fullName evidence="5">Exportin-1/Importin-beta-like domain-containing protein</fullName>
    </recommendedName>
</protein>
<dbReference type="PANTHER" id="PTHR12363:SF33">
    <property type="entry name" value="IMPORTIN-13"/>
    <property type="match status" value="1"/>
</dbReference>
<dbReference type="InterPro" id="IPR051345">
    <property type="entry name" value="Importin_beta-like_NTR"/>
</dbReference>
<dbReference type="InterPro" id="IPR013598">
    <property type="entry name" value="Exportin-1/Importin-b-like"/>
</dbReference>
<dbReference type="SUPFAM" id="SSF48371">
    <property type="entry name" value="ARM repeat"/>
    <property type="match status" value="1"/>
</dbReference>
<dbReference type="GO" id="GO:0005634">
    <property type="term" value="C:nucleus"/>
    <property type="evidence" value="ECO:0007669"/>
    <property type="project" value="UniProtKB-SubCell"/>
</dbReference>
<dbReference type="AlphaFoldDB" id="A0A6U0CQP7"/>
<gene>
    <name evidence="6" type="ORF">OMED0929_LOCUS2713</name>
</gene>